<dbReference type="InterPro" id="IPR006674">
    <property type="entry name" value="HD_domain"/>
</dbReference>
<accession>A0ABT5KR92</accession>
<dbReference type="Proteomes" id="UP001219862">
    <property type="component" value="Unassembled WGS sequence"/>
</dbReference>
<feature type="domain" description="HD" evidence="1">
    <location>
        <begin position="34"/>
        <end position="141"/>
    </location>
</feature>
<sequence>MDIVCKIEALFKRRGATLYNGNQLARREPVTAVAHALQCAQLAEWAHADTTLVAAALLHDLGQLMGGAPDEGLCNDQHERSALTFLAGGGFGPSVLEPIRLHVEAKRYLVATDEGYGDNLTLASRHSLALQGGPMSIEERFAFLSQPFASRALQLRRWDDLAKHPGKRTPPLAYYLDVLDDVLRDSKQPARVAVA</sequence>
<comment type="caution">
    <text evidence="2">The sequence shown here is derived from an EMBL/GenBank/DDBJ whole genome shotgun (WGS) entry which is preliminary data.</text>
</comment>
<dbReference type="EMBL" id="JAQQXS010000005">
    <property type="protein sequence ID" value="MDC8784985.1"/>
    <property type="molecule type" value="Genomic_DNA"/>
</dbReference>
<dbReference type="Pfam" id="PF01966">
    <property type="entry name" value="HD"/>
    <property type="match status" value="1"/>
</dbReference>
<organism evidence="2 3">
    <name type="scientific">Roseateles koreensis</name>
    <dbReference type="NCBI Taxonomy" id="2987526"/>
    <lineage>
        <taxon>Bacteria</taxon>
        <taxon>Pseudomonadati</taxon>
        <taxon>Pseudomonadota</taxon>
        <taxon>Betaproteobacteria</taxon>
        <taxon>Burkholderiales</taxon>
        <taxon>Sphaerotilaceae</taxon>
        <taxon>Roseateles</taxon>
    </lineage>
</organism>
<dbReference type="InterPro" id="IPR052567">
    <property type="entry name" value="OP_Dioxygenase"/>
</dbReference>
<evidence type="ECO:0000313" key="2">
    <source>
        <dbReference type="EMBL" id="MDC8784985.1"/>
    </source>
</evidence>
<proteinExistence type="predicted"/>
<dbReference type="RefSeq" id="WP_273596101.1">
    <property type="nucleotide sequence ID" value="NZ_JAQQXS010000005.1"/>
</dbReference>
<gene>
    <name evidence="2" type="ORF">PRZ01_07255</name>
</gene>
<evidence type="ECO:0000313" key="3">
    <source>
        <dbReference type="Proteomes" id="UP001219862"/>
    </source>
</evidence>
<dbReference type="Gene3D" id="1.10.3210.10">
    <property type="entry name" value="Hypothetical protein af1432"/>
    <property type="match status" value="1"/>
</dbReference>
<evidence type="ECO:0000259" key="1">
    <source>
        <dbReference type="Pfam" id="PF01966"/>
    </source>
</evidence>
<keyword evidence="3" id="KW-1185">Reference proteome</keyword>
<dbReference type="PANTHER" id="PTHR40202:SF1">
    <property type="entry name" value="HD DOMAIN-CONTAINING PROTEIN"/>
    <property type="match status" value="1"/>
</dbReference>
<reference evidence="2 3" key="1">
    <citation type="submission" date="2022-10" db="EMBL/GenBank/DDBJ databases">
        <title>paucibacter sp. hw8 Genome sequencing.</title>
        <authorList>
            <person name="Park S."/>
        </authorList>
    </citation>
    <scope>NUCLEOTIDE SEQUENCE [LARGE SCALE GENOMIC DNA]</scope>
    <source>
        <strain evidence="3">hw8</strain>
    </source>
</reference>
<protein>
    <submittedName>
        <fullName evidence="2">Phosphohydrolase</fullName>
    </submittedName>
</protein>
<dbReference type="PANTHER" id="PTHR40202">
    <property type="match status" value="1"/>
</dbReference>
<name>A0ABT5KR92_9BURK</name>
<dbReference type="SUPFAM" id="SSF109604">
    <property type="entry name" value="HD-domain/PDEase-like"/>
    <property type="match status" value="1"/>
</dbReference>